<dbReference type="PANTHER" id="PTHR43198">
    <property type="entry name" value="BIFUNCTIONAL TH2 PROTEIN"/>
    <property type="match status" value="1"/>
</dbReference>
<dbReference type="Gene3D" id="1.20.910.10">
    <property type="entry name" value="Heme oxygenase-like"/>
    <property type="match status" value="1"/>
</dbReference>
<sequence length="239" mass="25495">MTMPARASVPAGTDRFTDLLWDRTKVLREAIDDLEFLRRLGDGTLPLDAFRFYIEQDALYLAGYAKALALLAAKAPDPGTAAFWANSAATAATEESALHRGLLTGGVLPPAEDTPAHSPACLGYVSYLTATVATDPYPVGAAAVLPCFWIYAEVGRDLAVRAADVLAADPAHPYAQWVTTYDAPEFHAAVAGARDLVDAAAAAATDAERDAMAEAFTIATRYELLFWDTALNTQEWPAS</sequence>
<evidence type="ECO:0000256" key="1">
    <source>
        <dbReference type="ARBA" id="ARBA00004948"/>
    </source>
</evidence>
<evidence type="ECO:0000313" key="3">
    <source>
        <dbReference type="Proteomes" id="UP000042997"/>
    </source>
</evidence>
<dbReference type="RefSeq" id="WP_017680393.1">
    <property type="nucleotide sequence ID" value="NZ_CP023714.1"/>
</dbReference>
<name>A0A098BWL2_9NOCA</name>
<proteinExistence type="predicted"/>
<dbReference type="SUPFAM" id="SSF48613">
    <property type="entry name" value="Heme oxygenase-like"/>
    <property type="match status" value="1"/>
</dbReference>
<dbReference type="AlphaFoldDB" id="A0A098BWL2"/>
<comment type="pathway">
    <text evidence="1">Cofactor biosynthesis; thiamine diphosphate biosynthesis.</text>
</comment>
<dbReference type="InterPro" id="IPR004305">
    <property type="entry name" value="Thiaminase-2/PQQC"/>
</dbReference>
<dbReference type="EMBL" id="CCSD01000112">
    <property type="protein sequence ID" value="CDZ92610.1"/>
    <property type="molecule type" value="Genomic_DNA"/>
</dbReference>
<dbReference type="CDD" id="cd19365">
    <property type="entry name" value="TenA_C-like"/>
    <property type="match status" value="1"/>
</dbReference>
<dbReference type="InterPro" id="IPR016084">
    <property type="entry name" value="Haem_Oase-like_multi-hlx"/>
</dbReference>
<gene>
    <name evidence="2" type="ORF">RHRU231_960139</name>
</gene>
<reference evidence="2 3" key="1">
    <citation type="journal article" date="2014" name="Genome Announc.">
        <title>Draft Genome Sequence of Propane- and Butane-Oxidizing Actinobacterium Rhodococcus ruber IEGM 231.</title>
        <authorList>
            <person name="Ivshina I.B."/>
            <person name="Kuyukina M.S."/>
            <person name="Krivoruchko A.V."/>
            <person name="Barbe V."/>
            <person name="Fischer C."/>
        </authorList>
    </citation>
    <scope>NUCLEOTIDE SEQUENCE [LARGE SCALE GENOMIC DNA]</scope>
</reference>
<dbReference type="PANTHER" id="PTHR43198:SF2">
    <property type="entry name" value="SI:CH1073-67J19.1-RELATED"/>
    <property type="match status" value="1"/>
</dbReference>
<evidence type="ECO:0000313" key="2">
    <source>
        <dbReference type="EMBL" id="CDZ92610.1"/>
    </source>
</evidence>
<dbReference type="Proteomes" id="UP000042997">
    <property type="component" value="Unassembled WGS sequence"/>
</dbReference>
<dbReference type="OrthoDB" id="34166at2"/>
<dbReference type="InterPro" id="IPR050967">
    <property type="entry name" value="Thiamine_Salvage_TenA"/>
</dbReference>
<dbReference type="eggNOG" id="COG0819">
    <property type="taxonomic scope" value="Bacteria"/>
</dbReference>
<accession>A0A098BWL2</accession>
<protein>
    <submittedName>
        <fullName evidence="2">Tena/thi-4 family protein</fullName>
    </submittedName>
</protein>
<dbReference type="Pfam" id="PF03070">
    <property type="entry name" value="TENA_THI-4"/>
    <property type="match status" value="1"/>
</dbReference>
<dbReference type="SMR" id="A0A098BWL2"/>
<organism evidence="2 3">
    <name type="scientific">Rhodococcus ruber</name>
    <dbReference type="NCBI Taxonomy" id="1830"/>
    <lineage>
        <taxon>Bacteria</taxon>
        <taxon>Bacillati</taxon>
        <taxon>Actinomycetota</taxon>
        <taxon>Actinomycetes</taxon>
        <taxon>Mycobacteriales</taxon>
        <taxon>Nocardiaceae</taxon>
        <taxon>Rhodococcus</taxon>
    </lineage>
</organism>
<dbReference type="GO" id="GO:0005829">
    <property type="term" value="C:cytosol"/>
    <property type="evidence" value="ECO:0007669"/>
    <property type="project" value="TreeGrafter"/>
</dbReference>